<evidence type="ECO:0000313" key="1">
    <source>
        <dbReference type="EMBL" id="ASA25031.1"/>
    </source>
</evidence>
<evidence type="ECO:0000313" key="2">
    <source>
        <dbReference type="Proteomes" id="UP000249890"/>
    </source>
</evidence>
<dbReference type="OrthoDB" id="2626448at2"/>
<sequence length="66" mass="7725">MLRQGDILTLLRHFQYHIQYAIPVEIYQGNVYIDVGVLTAVDESFVQLKGTLYNRSKFIFKSRPGY</sequence>
<dbReference type="RefSeq" id="WP_087918997.1">
    <property type="nucleotide sequence ID" value="NZ_CP021780.1"/>
</dbReference>
<dbReference type="KEGG" id="pdh:B9T62_32320"/>
<keyword evidence="2" id="KW-1185">Reference proteome</keyword>
<proteinExistence type="predicted"/>
<dbReference type="EMBL" id="CP021780">
    <property type="protein sequence ID" value="ASA25031.1"/>
    <property type="molecule type" value="Genomic_DNA"/>
</dbReference>
<protein>
    <submittedName>
        <fullName evidence="1">Uncharacterized protein</fullName>
    </submittedName>
</protein>
<dbReference type="AlphaFoldDB" id="A0A2Z2KV38"/>
<accession>A0A2Z2KV38</accession>
<organism evidence="1 2">
    <name type="scientific">Paenibacillus donghaensis</name>
    <dbReference type="NCBI Taxonomy" id="414771"/>
    <lineage>
        <taxon>Bacteria</taxon>
        <taxon>Bacillati</taxon>
        <taxon>Bacillota</taxon>
        <taxon>Bacilli</taxon>
        <taxon>Bacillales</taxon>
        <taxon>Paenibacillaceae</taxon>
        <taxon>Paenibacillus</taxon>
    </lineage>
</organism>
<dbReference type="Proteomes" id="UP000249890">
    <property type="component" value="Chromosome"/>
</dbReference>
<reference evidence="1 2" key="1">
    <citation type="submission" date="2017-06" db="EMBL/GenBank/DDBJ databases">
        <title>Complete genome sequence of Paenibacillus donghaensis KCTC 13049T isolated from East Sea sediment, South Korea.</title>
        <authorList>
            <person name="Jung B.K."/>
            <person name="Hong S.-J."/>
            <person name="Shin J.-H."/>
        </authorList>
    </citation>
    <scope>NUCLEOTIDE SEQUENCE [LARGE SCALE GENOMIC DNA]</scope>
    <source>
        <strain evidence="1 2">KCTC 13049</strain>
    </source>
</reference>
<name>A0A2Z2KV38_9BACL</name>
<gene>
    <name evidence="1" type="ORF">B9T62_32320</name>
</gene>